<comment type="caution">
    <text evidence="1">The sequence shown here is derived from an EMBL/GenBank/DDBJ whole genome shotgun (WGS) entry which is preliminary data.</text>
</comment>
<name>A0A502FSX7_9SPHN</name>
<dbReference type="AlphaFoldDB" id="A0A502FSX7"/>
<dbReference type="Gene3D" id="3.40.630.30">
    <property type="match status" value="1"/>
</dbReference>
<sequence>MLALHASALTTRDDRALRGTFAPRSGVFGDLLRWNLPIADGEFGIDRFDDQRPRCLILHGDADKHFASALRLRASQFPTLA</sequence>
<accession>A0A502FSX7</accession>
<evidence type="ECO:0000313" key="1">
    <source>
        <dbReference type="EMBL" id="TPG52226.1"/>
    </source>
</evidence>
<proteinExistence type="predicted"/>
<protein>
    <submittedName>
        <fullName evidence="1">Uncharacterized protein</fullName>
    </submittedName>
</protein>
<reference evidence="1 2" key="1">
    <citation type="journal article" date="2019" name="Environ. Microbiol.">
        <title>Species interactions and distinct microbial communities in high Arctic permafrost affected cryosols are associated with the CH4 and CO2 gas fluxes.</title>
        <authorList>
            <person name="Altshuler I."/>
            <person name="Hamel J."/>
            <person name="Turney S."/>
            <person name="Magnuson E."/>
            <person name="Levesque R."/>
            <person name="Greer C."/>
            <person name="Whyte L.G."/>
        </authorList>
    </citation>
    <scope>NUCLEOTIDE SEQUENCE [LARGE SCALE GENOMIC DNA]</scope>
    <source>
        <strain evidence="1 2">E6.1</strain>
    </source>
</reference>
<evidence type="ECO:0000313" key="2">
    <source>
        <dbReference type="Proteomes" id="UP000319931"/>
    </source>
</evidence>
<organism evidence="1 2">
    <name type="scientific">Sphingomonas glacialis</name>
    <dbReference type="NCBI Taxonomy" id="658225"/>
    <lineage>
        <taxon>Bacteria</taxon>
        <taxon>Pseudomonadati</taxon>
        <taxon>Pseudomonadota</taxon>
        <taxon>Alphaproteobacteria</taxon>
        <taxon>Sphingomonadales</taxon>
        <taxon>Sphingomonadaceae</taxon>
        <taxon>Sphingomonas</taxon>
    </lineage>
</organism>
<dbReference type="OrthoDB" id="6169313at2"/>
<dbReference type="Proteomes" id="UP000319931">
    <property type="component" value="Unassembled WGS sequence"/>
</dbReference>
<dbReference type="EMBL" id="RCZC01000004">
    <property type="protein sequence ID" value="TPG52226.1"/>
    <property type="molecule type" value="Genomic_DNA"/>
</dbReference>
<gene>
    <name evidence="1" type="ORF">EAH76_16180</name>
</gene>
<keyword evidence="2" id="KW-1185">Reference proteome</keyword>